<dbReference type="GO" id="GO:0051301">
    <property type="term" value="P:cell division"/>
    <property type="evidence" value="ECO:0007669"/>
    <property type="project" value="UniProtKB-KW"/>
</dbReference>
<dbReference type="SMART" id="SM00382">
    <property type="entry name" value="AAA"/>
    <property type="match status" value="1"/>
</dbReference>
<dbReference type="Proteomes" id="UP000024329">
    <property type="component" value="Unassembled WGS sequence"/>
</dbReference>
<dbReference type="Gene3D" id="1.10.8.60">
    <property type="match status" value="1"/>
</dbReference>
<evidence type="ECO:0000259" key="5">
    <source>
        <dbReference type="SMART" id="SM00382"/>
    </source>
</evidence>
<dbReference type="InterPro" id="IPR003959">
    <property type="entry name" value="ATPase_AAA_core"/>
</dbReference>
<dbReference type="GO" id="GO:0005524">
    <property type="term" value="F:ATP binding"/>
    <property type="evidence" value="ECO:0007669"/>
    <property type="project" value="UniProtKB-KW"/>
</dbReference>
<feature type="domain" description="AAA+ ATPase" evidence="5">
    <location>
        <begin position="186"/>
        <end position="325"/>
    </location>
</feature>
<dbReference type="EMBL" id="JFYZ01000012">
    <property type="protein sequence ID" value="EZP81491.1"/>
    <property type="molecule type" value="Genomic_DNA"/>
</dbReference>
<dbReference type="PROSITE" id="PS00674">
    <property type="entry name" value="AAA"/>
    <property type="match status" value="1"/>
</dbReference>
<dbReference type="SUPFAM" id="SSF52540">
    <property type="entry name" value="P-loop containing nucleoside triphosphate hydrolases"/>
    <property type="match status" value="1"/>
</dbReference>
<comment type="similarity">
    <text evidence="3">Belongs to the AAA ATPase family.</text>
</comment>
<evidence type="ECO:0000256" key="2">
    <source>
        <dbReference type="ARBA" id="ARBA00022840"/>
    </source>
</evidence>
<dbReference type="eggNOG" id="COG1222">
    <property type="taxonomic scope" value="Bacteria"/>
</dbReference>
<name>A0A031JUQ5_9SPHN</name>
<dbReference type="Pfam" id="PF17862">
    <property type="entry name" value="AAA_lid_3"/>
    <property type="match status" value="1"/>
</dbReference>
<dbReference type="FunFam" id="3.40.50.300:FF:000012">
    <property type="entry name" value="Transitional endoplasmic reticulum ATPase"/>
    <property type="match status" value="1"/>
</dbReference>
<dbReference type="Gene3D" id="3.40.50.300">
    <property type="entry name" value="P-loop containing nucleotide triphosphate hydrolases"/>
    <property type="match status" value="1"/>
</dbReference>
<evidence type="ECO:0000313" key="7">
    <source>
        <dbReference type="Proteomes" id="UP000024329"/>
    </source>
</evidence>
<keyword evidence="6" id="KW-0131">Cell cycle</keyword>
<dbReference type="AlphaFoldDB" id="A0A031JUQ5"/>
<organism evidence="6 7">
    <name type="scientific">Novosphingobium resinovorum</name>
    <dbReference type="NCBI Taxonomy" id="158500"/>
    <lineage>
        <taxon>Bacteria</taxon>
        <taxon>Pseudomonadati</taxon>
        <taxon>Pseudomonadota</taxon>
        <taxon>Alphaproteobacteria</taxon>
        <taxon>Sphingomonadales</taxon>
        <taxon>Sphingomonadaceae</taxon>
        <taxon>Novosphingobium</taxon>
    </lineage>
</organism>
<dbReference type="PANTHER" id="PTHR23077:SF171">
    <property type="entry name" value="NUCLEAR VALOSIN-CONTAINING PROTEIN-LIKE"/>
    <property type="match status" value="1"/>
</dbReference>
<dbReference type="PATRIC" id="fig|158500.4.peg.2771"/>
<dbReference type="RefSeq" id="WP_036526396.1">
    <property type="nucleotide sequence ID" value="NZ_JFYZ01000012.1"/>
</dbReference>
<proteinExistence type="inferred from homology"/>
<dbReference type="GO" id="GO:0016887">
    <property type="term" value="F:ATP hydrolysis activity"/>
    <property type="evidence" value="ECO:0007669"/>
    <property type="project" value="InterPro"/>
</dbReference>
<evidence type="ECO:0000256" key="3">
    <source>
        <dbReference type="RuleBase" id="RU003651"/>
    </source>
</evidence>
<sequence length="407" mass="44534">MTDESTPTAKLLKVALADDQSGQIHARQVDGRYLWFTVTTGEMPEKGDVILLYDSRWEHAPHELWPVHNRAIAIVRHITEDGNVVIEDGVALRQVANPRDLAIASGNTVELDDDGVAAIISITPIRSQHFDREPADIQKEFRVSTDSNGPGFADFGGYPDVVERARTLIDTQMLRQDELKAIGARPVKGVLFTGPPGTGKTHLARIIAQESGADFYLVSGPTVVSKWVGDSEETLRRIFEAAAASASGRAIIFFDEIDSIAERRSGDTHEASRRLVAQLLTLMDGFGRDGVNVVVIAATNRADALDPALTRPGRFDWEIEFGMPTLYDRYDILEVGARQLRTFGPLPLEDLAQLTDGWSAAQLSLIWAEAALLAAAEGRDSITAEDTAQAYERAAGRPRRPEKVEAV</sequence>
<comment type="caution">
    <text evidence="6">The sequence shown here is derived from an EMBL/GenBank/DDBJ whole genome shotgun (WGS) entry which is preliminary data.</text>
</comment>
<dbReference type="PANTHER" id="PTHR23077">
    <property type="entry name" value="AAA-FAMILY ATPASE"/>
    <property type="match status" value="1"/>
</dbReference>
<keyword evidence="2 3" id="KW-0067">ATP-binding</keyword>
<gene>
    <name evidence="6" type="ORF">BV97_02709</name>
</gene>
<reference evidence="6 7" key="1">
    <citation type="submission" date="2014-03" db="EMBL/GenBank/DDBJ databases">
        <title>Whole genome sequence of Novosphingobium resinovorum KF1.</title>
        <authorList>
            <person name="Gan H.M."/>
            <person name="Gan H.Y."/>
            <person name="Chew T.H."/>
            <person name="Savka M.A."/>
        </authorList>
    </citation>
    <scope>NUCLEOTIDE SEQUENCE [LARGE SCALE GENOMIC DNA]</scope>
    <source>
        <strain evidence="6 7">KF1</strain>
    </source>
</reference>
<evidence type="ECO:0000313" key="6">
    <source>
        <dbReference type="EMBL" id="EZP81491.1"/>
    </source>
</evidence>
<evidence type="ECO:0000256" key="4">
    <source>
        <dbReference type="SAM" id="MobiDB-lite"/>
    </source>
</evidence>
<dbReference type="Pfam" id="PF00004">
    <property type="entry name" value="AAA"/>
    <property type="match status" value="1"/>
</dbReference>
<dbReference type="InterPro" id="IPR027417">
    <property type="entry name" value="P-loop_NTPase"/>
</dbReference>
<dbReference type="InterPro" id="IPR050168">
    <property type="entry name" value="AAA_ATPase_domain"/>
</dbReference>
<dbReference type="InterPro" id="IPR041569">
    <property type="entry name" value="AAA_lid_3"/>
</dbReference>
<keyword evidence="1 3" id="KW-0547">Nucleotide-binding</keyword>
<dbReference type="InterPro" id="IPR003960">
    <property type="entry name" value="ATPase_AAA_CS"/>
</dbReference>
<accession>A0A031JUQ5</accession>
<protein>
    <submittedName>
        <fullName evidence="6">Cell division cycle protein</fullName>
    </submittedName>
</protein>
<feature type="region of interest" description="Disordered" evidence="4">
    <location>
        <begin position="387"/>
        <end position="407"/>
    </location>
</feature>
<evidence type="ECO:0000256" key="1">
    <source>
        <dbReference type="ARBA" id="ARBA00022741"/>
    </source>
</evidence>
<keyword evidence="6" id="KW-0132">Cell division</keyword>
<dbReference type="InterPro" id="IPR003593">
    <property type="entry name" value="AAA+_ATPase"/>
</dbReference>